<evidence type="ECO:0000313" key="8">
    <source>
        <dbReference type="EMBL" id="RTR14183.1"/>
    </source>
</evidence>
<proteinExistence type="predicted"/>
<evidence type="ECO:0000256" key="4">
    <source>
        <dbReference type="ARBA" id="ARBA00022964"/>
    </source>
</evidence>
<dbReference type="GO" id="GO:0051213">
    <property type="term" value="F:dioxygenase activity"/>
    <property type="evidence" value="ECO:0007669"/>
    <property type="project" value="UniProtKB-KW"/>
</dbReference>
<keyword evidence="4" id="KW-0223">Dioxygenase</keyword>
<sequence>MTGRPEKASLAFPDETLVERLAQPAVLTAWLAQIENAPPTRAQDPTLARRRAGLLRALGRLEDAARAYAELKTVEGDRLAALLTGTATGTAEETGPTRFVRLKGVLSAAEQQRLWNRVEADDARFDQARIGQTDKARLNPDRRRSATLADDAPVREWFLPRIEELIERERVLERLCMAPFPVAMRELQITRHLDGGFYRMHRDTGLPGDPAASRILTYVYYFHRTPRRFSGGDLLMFDHGPDGRRAETLEFTRFHPEHDTLMFFPSHRLHAVAPVTLDGDDPSDARWTVNGWLHTS</sequence>
<keyword evidence="6" id="KW-0408">Iron</keyword>
<name>A0A3S0KUQ0_9PROT</name>
<protein>
    <submittedName>
        <fullName evidence="8">2OG-Fe(II) oxygenase</fullName>
    </submittedName>
</protein>
<dbReference type="Proteomes" id="UP000277007">
    <property type="component" value="Unassembled WGS sequence"/>
</dbReference>
<keyword evidence="2" id="KW-0479">Metal-binding</keyword>
<gene>
    <name evidence="8" type="ORF">EJ903_24170</name>
</gene>
<keyword evidence="3" id="KW-0847">Vitamin C</keyword>
<dbReference type="SMART" id="SM00702">
    <property type="entry name" value="P4Hc"/>
    <property type="match status" value="1"/>
</dbReference>
<reference evidence="8 9" key="1">
    <citation type="submission" date="2018-12" db="EMBL/GenBank/DDBJ databases">
        <authorList>
            <person name="Yang Y."/>
        </authorList>
    </citation>
    <scope>NUCLEOTIDE SEQUENCE [LARGE SCALE GENOMIC DNA]</scope>
    <source>
        <strain evidence="8 9">L-25-5w-1</strain>
    </source>
</reference>
<organism evidence="8 9">
    <name type="scientific">Azospirillum griseum</name>
    <dbReference type="NCBI Taxonomy" id="2496639"/>
    <lineage>
        <taxon>Bacteria</taxon>
        <taxon>Pseudomonadati</taxon>
        <taxon>Pseudomonadota</taxon>
        <taxon>Alphaproteobacteria</taxon>
        <taxon>Rhodospirillales</taxon>
        <taxon>Azospirillaceae</taxon>
        <taxon>Azospirillum</taxon>
    </lineage>
</organism>
<dbReference type="RefSeq" id="WP_126620317.1">
    <property type="nucleotide sequence ID" value="NZ_JBHUCY010000076.1"/>
</dbReference>
<evidence type="ECO:0000256" key="3">
    <source>
        <dbReference type="ARBA" id="ARBA00022896"/>
    </source>
</evidence>
<feature type="domain" description="Fe2OG dioxygenase" evidence="7">
    <location>
        <begin position="179"/>
        <end position="295"/>
    </location>
</feature>
<evidence type="ECO:0000259" key="7">
    <source>
        <dbReference type="PROSITE" id="PS51471"/>
    </source>
</evidence>
<dbReference type="InterPro" id="IPR044862">
    <property type="entry name" value="Pro_4_hyd_alph_FE2OG_OXY"/>
</dbReference>
<keyword evidence="5" id="KW-0560">Oxidoreductase</keyword>
<dbReference type="InterPro" id="IPR005123">
    <property type="entry name" value="Oxoglu/Fe-dep_dioxygenase_dom"/>
</dbReference>
<dbReference type="OrthoDB" id="8926796at2"/>
<dbReference type="AlphaFoldDB" id="A0A3S0KUQ0"/>
<evidence type="ECO:0000256" key="6">
    <source>
        <dbReference type="ARBA" id="ARBA00023004"/>
    </source>
</evidence>
<dbReference type="EMBL" id="RXMA01000041">
    <property type="protein sequence ID" value="RTR14183.1"/>
    <property type="molecule type" value="Genomic_DNA"/>
</dbReference>
<dbReference type="GO" id="GO:0031418">
    <property type="term" value="F:L-ascorbic acid binding"/>
    <property type="evidence" value="ECO:0007669"/>
    <property type="project" value="UniProtKB-KW"/>
</dbReference>
<evidence type="ECO:0000256" key="2">
    <source>
        <dbReference type="ARBA" id="ARBA00022723"/>
    </source>
</evidence>
<comment type="caution">
    <text evidence="8">The sequence shown here is derived from an EMBL/GenBank/DDBJ whole genome shotgun (WGS) entry which is preliminary data.</text>
</comment>
<evidence type="ECO:0000256" key="5">
    <source>
        <dbReference type="ARBA" id="ARBA00023002"/>
    </source>
</evidence>
<dbReference type="InterPro" id="IPR006620">
    <property type="entry name" value="Pro_4_hyd_alph"/>
</dbReference>
<dbReference type="Pfam" id="PF13640">
    <property type="entry name" value="2OG-FeII_Oxy_3"/>
    <property type="match status" value="1"/>
</dbReference>
<dbReference type="PROSITE" id="PS51471">
    <property type="entry name" value="FE2OG_OXY"/>
    <property type="match status" value="1"/>
</dbReference>
<comment type="cofactor">
    <cofactor evidence="1">
        <name>L-ascorbate</name>
        <dbReference type="ChEBI" id="CHEBI:38290"/>
    </cofactor>
</comment>
<dbReference type="GO" id="GO:0016705">
    <property type="term" value="F:oxidoreductase activity, acting on paired donors, with incorporation or reduction of molecular oxygen"/>
    <property type="evidence" value="ECO:0007669"/>
    <property type="project" value="InterPro"/>
</dbReference>
<dbReference type="GO" id="GO:0005506">
    <property type="term" value="F:iron ion binding"/>
    <property type="evidence" value="ECO:0007669"/>
    <property type="project" value="InterPro"/>
</dbReference>
<evidence type="ECO:0000256" key="1">
    <source>
        <dbReference type="ARBA" id="ARBA00001961"/>
    </source>
</evidence>
<keyword evidence="9" id="KW-1185">Reference proteome</keyword>
<accession>A0A3S0KUQ0</accession>
<dbReference type="Gene3D" id="2.60.120.620">
    <property type="entry name" value="q2cbj1_9rhob like domain"/>
    <property type="match status" value="1"/>
</dbReference>
<evidence type="ECO:0000313" key="9">
    <source>
        <dbReference type="Proteomes" id="UP000277007"/>
    </source>
</evidence>